<feature type="domain" description="Polyvalent protein metallopeptidase" evidence="4">
    <location>
        <begin position="153"/>
        <end position="278"/>
    </location>
</feature>
<evidence type="ECO:0000313" key="6">
    <source>
        <dbReference type="EMBL" id="GLR55188.1"/>
    </source>
</evidence>
<dbReference type="EMBL" id="BSOP01000071">
    <property type="protein sequence ID" value="GLR55188.1"/>
    <property type="molecule type" value="Genomic_DNA"/>
</dbReference>
<reference evidence="7" key="1">
    <citation type="journal article" date="2019" name="Int. J. Syst. Evol. Microbiol.">
        <title>The Global Catalogue of Microorganisms (GCM) 10K type strain sequencing project: providing services to taxonomists for standard genome sequencing and annotation.</title>
        <authorList>
            <consortium name="The Broad Institute Genomics Platform"/>
            <consortium name="The Broad Institute Genome Sequencing Center for Infectious Disease"/>
            <person name="Wu L."/>
            <person name="Ma J."/>
        </authorList>
    </citation>
    <scope>NUCLEOTIDE SEQUENCE [LARGE SCALE GENOMIC DNA]</scope>
    <source>
        <strain evidence="7">NBRC 102122</strain>
    </source>
</reference>
<feature type="compositionally biased region" description="Polar residues" evidence="1">
    <location>
        <begin position="1043"/>
        <end position="1053"/>
    </location>
</feature>
<keyword evidence="7" id="KW-1185">Reference proteome</keyword>
<evidence type="ECO:0000313" key="7">
    <source>
        <dbReference type="Proteomes" id="UP001156702"/>
    </source>
</evidence>
<evidence type="ECO:0000259" key="4">
    <source>
        <dbReference type="Pfam" id="PF18818"/>
    </source>
</evidence>
<feature type="domain" description="N-terminal" evidence="2">
    <location>
        <begin position="5"/>
        <end position="104"/>
    </location>
</feature>
<dbReference type="Proteomes" id="UP001156702">
    <property type="component" value="Unassembled WGS sequence"/>
</dbReference>
<dbReference type="InterPro" id="IPR013610">
    <property type="entry name" value="ArdC_N"/>
</dbReference>
<evidence type="ECO:0008006" key="8">
    <source>
        <dbReference type="Google" id="ProtNLM"/>
    </source>
</evidence>
<feature type="domain" description="DUF5710" evidence="5">
    <location>
        <begin position="525"/>
        <end position="572"/>
    </location>
</feature>
<dbReference type="InterPro" id="IPR041459">
    <property type="entry name" value="MPTase-PolyVal"/>
</dbReference>
<dbReference type="InterPro" id="IPR043764">
    <property type="entry name" value="DUF5710"/>
</dbReference>
<evidence type="ECO:0000259" key="5">
    <source>
        <dbReference type="Pfam" id="PF18974"/>
    </source>
</evidence>
<dbReference type="Pfam" id="PF18818">
    <property type="entry name" value="MPTase-PolyVal"/>
    <property type="match status" value="1"/>
</dbReference>
<feature type="compositionally biased region" description="Low complexity" evidence="1">
    <location>
        <begin position="498"/>
        <end position="508"/>
    </location>
</feature>
<feature type="domain" description="Toprim" evidence="3">
    <location>
        <begin position="824"/>
        <end position="932"/>
    </location>
</feature>
<feature type="region of interest" description="Disordered" evidence="1">
    <location>
        <begin position="366"/>
        <end position="386"/>
    </location>
</feature>
<dbReference type="Pfam" id="PF18974">
    <property type="entry name" value="DUF5710"/>
    <property type="match status" value="1"/>
</dbReference>
<sequence length="1080" mass="117135">MKKGYAEEVANRIIEQLEQGSAPWQKPWAPGELSLPFNPTTGKQYKGINTLWLSMQGREDPRWMTYNQAAEAGAQVKRGEKGTSIVYWKFQDRELVKDQQGKPVLNDKGEKQYFTVQLERPRSFHAVVFNAQQIDGLPPLERKAEQPEHERHERAESILAASGADIQHVAGDRAFYSLTTDRITLPELEQFHSADGYYATALHELGHWTGHPSRLDRDLAHPFGSEGYAKEELRAEIASLMLGERLGIGHDPGQHVAYVGGWIKALKEDPREIFRAASDAERITGYVMGLEQEQAREQKVAGHEDPATELRALWDSQGVPKEQQDALIAEIIEKARPGASVGPFIIPTNQESLTERTVSAGEDNQLPAGWAEQQPGGMATNPDPDKGGILDKNMVSGKWFYVANSDNVDSSEPVFSTRAEAFTGLQGALADEAVQAFQASEVVFERELIRVYGDDVGDERYRSRHQDPVLQKAKEDFVAAGQASYEASKAAREAQQVSSSLPPESSLPEETKVRHHAPETTMADRTYLAVPYREKEQAKAAAKEAGFTLSWDKGAKSWYAPKGADLSSMGQWKADAERVEKPSAPEPVEAQFAKALAGAGLKLDGLPIMDGQIHRVPVDGDRGGQTSGAYAGHLVGRTPGGFIQNYKSGEVINWKPEGVVPRLSDEQRAQLNAEAAQRQQQRETATLEKHTQTASAAAALWAEAPAATADNAYCKAKGITDPKGLRVVPDRVSADAAAKGIRIAKTVKEAKALRNADPEARVFKAGDLLVPGRDTEGRLWTLESVNPSFKSLMKGGRKHGLFTVAGTDPDGKALKDLLAGKHPLVLTEGFSTGDTVAGLAGHPVVVAFGNGNMDAVAGQLREIYPDRPMILAADNDHEATKKMGPNGKPLENAGLVQAGKVAAKHGAGIAAPPLKDGDKGSDWNDLREQRGEAEAKKLFDEQMAVARRDAQINADRLLTLARTRDMEARNDPTTSADDAHVAQEKSKAAELMTQATTQLSEVRAATADAKIGGRALSPAAAKAGIDHKNATMADEVKQERQEVQNAPHVNNTAVEEAKKAQAPSRGQRPRSRAKGMDAGL</sequence>
<feature type="region of interest" description="Disordered" evidence="1">
    <location>
        <begin position="489"/>
        <end position="515"/>
    </location>
</feature>
<evidence type="ECO:0000259" key="2">
    <source>
        <dbReference type="Pfam" id="PF08401"/>
    </source>
</evidence>
<dbReference type="Pfam" id="PF13362">
    <property type="entry name" value="Toprim_3"/>
    <property type="match status" value="1"/>
</dbReference>
<name>A0ABQ5ZX52_9HYPH</name>
<dbReference type="Pfam" id="PF08401">
    <property type="entry name" value="ArdcN"/>
    <property type="match status" value="1"/>
</dbReference>
<dbReference type="RefSeq" id="WP_245082915.1">
    <property type="nucleotide sequence ID" value="NZ_BSOP01000071.1"/>
</dbReference>
<dbReference type="InterPro" id="IPR006171">
    <property type="entry name" value="TOPRIM_dom"/>
</dbReference>
<feature type="region of interest" description="Disordered" evidence="1">
    <location>
        <begin position="963"/>
        <end position="982"/>
    </location>
</feature>
<comment type="caution">
    <text evidence="6">The sequence shown here is derived from an EMBL/GenBank/DDBJ whole genome shotgun (WGS) entry which is preliminary data.</text>
</comment>
<gene>
    <name evidence="6" type="ORF">GCM10007923_64100</name>
</gene>
<organism evidence="6 7">
    <name type="scientific">Shinella yambaruensis</name>
    <dbReference type="NCBI Taxonomy" id="415996"/>
    <lineage>
        <taxon>Bacteria</taxon>
        <taxon>Pseudomonadati</taxon>
        <taxon>Pseudomonadota</taxon>
        <taxon>Alphaproteobacteria</taxon>
        <taxon>Hyphomicrobiales</taxon>
        <taxon>Rhizobiaceae</taxon>
        <taxon>Shinella</taxon>
    </lineage>
</organism>
<accession>A0ABQ5ZX52</accession>
<evidence type="ECO:0000259" key="3">
    <source>
        <dbReference type="Pfam" id="PF13362"/>
    </source>
</evidence>
<feature type="compositionally biased region" description="Basic and acidic residues" evidence="1">
    <location>
        <begin position="1024"/>
        <end position="1042"/>
    </location>
</feature>
<evidence type="ECO:0000256" key="1">
    <source>
        <dbReference type="SAM" id="MobiDB-lite"/>
    </source>
</evidence>
<proteinExistence type="predicted"/>
<protein>
    <recommendedName>
        <fullName evidence="8">DUF1738 domain-containing protein</fullName>
    </recommendedName>
</protein>
<feature type="region of interest" description="Disordered" evidence="1">
    <location>
        <begin position="1019"/>
        <end position="1080"/>
    </location>
</feature>